<dbReference type="InterPro" id="IPR005147">
    <property type="entry name" value="tRNA_synthase_B5-dom"/>
</dbReference>
<evidence type="ECO:0000259" key="17">
    <source>
        <dbReference type="PROSITE" id="PS50886"/>
    </source>
</evidence>
<dbReference type="Gene3D" id="3.50.40.10">
    <property type="entry name" value="Phenylalanyl-trna Synthetase, Chain B, domain 3"/>
    <property type="match status" value="1"/>
</dbReference>
<dbReference type="PANTHER" id="PTHR10947:SF0">
    <property type="entry name" value="PHENYLALANINE--TRNA LIGASE BETA SUBUNIT"/>
    <property type="match status" value="1"/>
</dbReference>
<dbReference type="Pfam" id="PF01588">
    <property type="entry name" value="tRNA_bind"/>
    <property type="match status" value="1"/>
</dbReference>
<dbReference type="EC" id="6.1.1.20" evidence="15"/>
<dbReference type="PANTHER" id="PTHR10947">
    <property type="entry name" value="PHENYLALANYL-TRNA SYNTHETASE BETA CHAIN AND LEUCINE-RICH REPEAT-CONTAINING PROTEIN 47"/>
    <property type="match status" value="1"/>
</dbReference>
<dbReference type="InterPro" id="IPR005146">
    <property type="entry name" value="B3/B4_tRNA-bd"/>
</dbReference>
<evidence type="ECO:0000256" key="8">
    <source>
        <dbReference type="ARBA" id="ARBA00022741"/>
    </source>
</evidence>
<dbReference type="InterPro" id="IPR012340">
    <property type="entry name" value="NA-bd_OB-fold"/>
</dbReference>
<evidence type="ECO:0000256" key="10">
    <source>
        <dbReference type="ARBA" id="ARBA00022842"/>
    </source>
</evidence>
<evidence type="ECO:0000256" key="2">
    <source>
        <dbReference type="ARBA" id="ARBA00008653"/>
    </source>
</evidence>
<dbReference type="SUPFAM" id="SSF56037">
    <property type="entry name" value="PheT/TilS domain"/>
    <property type="match status" value="1"/>
</dbReference>
<dbReference type="GO" id="GO:0016874">
    <property type="term" value="F:ligase activity"/>
    <property type="evidence" value="ECO:0007669"/>
    <property type="project" value="UniProtKB-KW"/>
</dbReference>
<dbReference type="Gene3D" id="3.30.70.380">
    <property type="entry name" value="Ferrodoxin-fold anticodon-binding domain"/>
    <property type="match status" value="1"/>
</dbReference>
<feature type="binding site" evidence="15">
    <location>
        <position position="470"/>
    </location>
    <ligand>
        <name>Mg(2+)</name>
        <dbReference type="ChEBI" id="CHEBI:18420"/>
        <note>shared with alpha subunit</note>
    </ligand>
</feature>
<dbReference type="InterPro" id="IPR036690">
    <property type="entry name" value="Fdx_antiC-bd_sf"/>
</dbReference>
<organism evidence="20 21">
    <name type="scientific">Lactobacillus xylocopicola</name>
    <dbReference type="NCBI Taxonomy" id="2976676"/>
    <lineage>
        <taxon>Bacteria</taxon>
        <taxon>Bacillati</taxon>
        <taxon>Bacillota</taxon>
        <taxon>Bacilli</taxon>
        <taxon>Lactobacillales</taxon>
        <taxon>Lactobacillaceae</taxon>
        <taxon>Lactobacillus</taxon>
    </lineage>
</organism>
<keyword evidence="6 15" id="KW-0436">Ligase</keyword>
<evidence type="ECO:0000256" key="5">
    <source>
        <dbReference type="ARBA" id="ARBA00022555"/>
    </source>
</evidence>
<dbReference type="Pfam" id="PF03484">
    <property type="entry name" value="B5"/>
    <property type="match status" value="1"/>
</dbReference>
<evidence type="ECO:0000313" key="21">
    <source>
        <dbReference type="Proteomes" id="UP001321741"/>
    </source>
</evidence>
<evidence type="ECO:0000256" key="13">
    <source>
        <dbReference type="ARBA" id="ARBA00023146"/>
    </source>
</evidence>
<dbReference type="InterPro" id="IPR002547">
    <property type="entry name" value="tRNA-bd_dom"/>
</dbReference>
<dbReference type="HAMAP" id="MF_00283">
    <property type="entry name" value="Phe_tRNA_synth_beta1"/>
    <property type="match status" value="1"/>
</dbReference>
<evidence type="ECO:0000259" key="19">
    <source>
        <dbReference type="PROSITE" id="PS51483"/>
    </source>
</evidence>
<keyword evidence="11 16" id="KW-0694">RNA-binding</keyword>
<comment type="subcellular location">
    <subcellularLocation>
        <location evidence="1 15">Cytoplasm</location>
    </subcellularLocation>
</comment>
<evidence type="ECO:0000256" key="9">
    <source>
        <dbReference type="ARBA" id="ARBA00022840"/>
    </source>
</evidence>
<dbReference type="Pfam" id="PF17759">
    <property type="entry name" value="tRNA_synthFbeta"/>
    <property type="match status" value="1"/>
</dbReference>
<dbReference type="InterPro" id="IPR005121">
    <property type="entry name" value="Fdx_antiC-bd"/>
</dbReference>
<protein>
    <recommendedName>
        <fullName evidence="15">Phenylalanine--tRNA ligase beta subunit</fullName>
        <ecNumber evidence="15">6.1.1.20</ecNumber>
    </recommendedName>
    <alternativeName>
        <fullName evidence="15">Phenylalanyl-tRNA synthetase beta subunit</fullName>
        <shortName evidence="15">PheRS</shortName>
    </alternativeName>
</protein>
<dbReference type="CDD" id="cd00769">
    <property type="entry name" value="PheRS_beta_core"/>
    <property type="match status" value="1"/>
</dbReference>
<keyword evidence="9 15" id="KW-0067">ATP-binding</keyword>
<dbReference type="SUPFAM" id="SSF55681">
    <property type="entry name" value="Class II aaRS and biotin synthetases"/>
    <property type="match status" value="1"/>
</dbReference>
<reference evidence="20 21" key="1">
    <citation type="journal article" date="2023" name="Microbiol. Spectr.">
        <title>Symbiosis of Carpenter Bees with Uncharacterized Lactic Acid Bacteria Showing NAD Auxotrophy.</title>
        <authorList>
            <person name="Kawasaki S."/>
            <person name="Ozawa K."/>
            <person name="Mori T."/>
            <person name="Yamamoto A."/>
            <person name="Ito M."/>
            <person name="Ohkuma M."/>
            <person name="Sakamoto M."/>
            <person name="Matsutani M."/>
        </authorList>
    </citation>
    <scope>NUCLEOTIDE SEQUENCE [LARGE SCALE GENOMIC DNA]</scope>
    <source>
        <strain evidence="20 21">Kim32-2</strain>
    </source>
</reference>
<evidence type="ECO:0000256" key="14">
    <source>
        <dbReference type="ARBA" id="ARBA00049255"/>
    </source>
</evidence>
<keyword evidence="10 15" id="KW-0460">Magnesium</keyword>
<dbReference type="InterPro" id="IPR009061">
    <property type="entry name" value="DNA-bd_dom_put_sf"/>
</dbReference>
<proteinExistence type="inferred from homology"/>
<evidence type="ECO:0000259" key="18">
    <source>
        <dbReference type="PROSITE" id="PS51447"/>
    </source>
</evidence>
<dbReference type="Gene3D" id="2.40.50.140">
    <property type="entry name" value="Nucleic acid-binding proteins"/>
    <property type="match status" value="1"/>
</dbReference>
<feature type="domain" description="B5" evidence="19">
    <location>
        <begin position="408"/>
        <end position="483"/>
    </location>
</feature>
<dbReference type="NCBIfam" id="NF045760">
    <property type="entry name" value="YtpR"/>
    <property type="match status" value="1"/>
</dbReference>
<feature type="binding site" evidence="15">
    <location>
        <position position="461"/>
    </location>
    <ligand>
        <name>Mg(2+)</name>
        <dbReference type="ChEBI" id="CHEBI:18420"/>
        <note>shared with alpha subunit</note>
    </ligand>
</feature>
<dbReference type="SMART" id="SM00896">
    <property type="entry name" value="FDX-ACB"/>
    <property type="match status" value="1"/>
</dbReference>
<dbReference type="Pfam" id="PF03483">
    <property type="entry name" value="B3_4"/>
    <property type="match status" value="1"/>
</dbReference>
<dbReference type="SMART" id="SM00873">
    <property type="entry name" value="B3_4"/>
    <property type="match status" value="1"/>
</dbReference>
<dbReference type="SUPFAM" id="SSF46955">
    <property type="entry name" value="Putative DNA-binding domain"/>
    <property type="match status" value="1"/>
</dbReference>
<dbReference type="Gene3D" id="3.30.56.10">
    <property type="match status" value="2"/>
</dbReference>
<keyword evidence="8 15" id="KW-0547">Nucleotide-binding</keyword>
<dbReference type="Gene3D" id="3.30.930.10">
    <property type="entry name" value="Bira Bifunctional Protein, Domain 2"/>
    <property type="match status" value="1"/>
</dbReference>
<evidence type="ECO:0000256" key="16">
    <source>
        <dbReference type="PROSITE-ProRule" id="PRU00209"/>
    </source>
</evidence>
<dbReference type="SUPFAM" id="SSF54991">
    <property type="entry name" value="Anticodon-binding domain of PheRS"/>
    <property type="match status" value="1"/>
</dbReference>
<dbReference type="PROSITE" id="PS51483">
    <property type="entry name" value="B5"/>
    <property type="match status" value="1"/>
</dbReference>
<dbReference type="NCBIfam" id="TIGR00472">
    <property type="entry name" value="pheT_bact"/>
    <property type="match status" value="1"/>
</dbReference>
<dbReference type="CDD" id="cd02796">
    <property type="entry name" value="tRNA_bind_bactPheRS"/>
    <property type="match status" value="1"/>
</dbReference>
<keyword evidence="21" id="KW-1185">Reference proteome</keyword>
<keyword evidence="12 15" id="KW-0648">Protein biosynthesis</keyword>
<dbReference type="InterPro" id="IPR041616">
    <property type="entry name" value="PheRS_beta_core"/>
</dbReference>
<evidence type="ECO:0000256" key="15">
    <source>
        <dbReference type="HAMAP-Rule" id="MF_00283"/>
    </source>
</evidence>
<dbReference type="RefSeq" id="WP_317636975.1">
    <property type="nucleotide sequence ID" value="NZ_AP026803.1"/>
</dbReference>
<comment type="catalytic activity">
    <reaction evidence="14 15">
        <text>tRNA(Phe) + L-phenylalanine + ATP = L-phenylalanyl-tRNA(Phe) + AMP + diphosphate + H(+)</text>
        <dbReference type="Rhea" id="RHEA:19413"/>
        <dbReference type="Rhea" id="RHEA-COMP:9668"/>
        <dbReference type="Rhea" id="RHEA-COMP:9699"/>
        <dbReference type="ChEBI" id="CHEBI:15378"/>
        <dbReference type="ChEBI" id="CHEBI:30616"/>
        <dbReference type="ChEBI" id="CHEBI:33019"/>
        <dbReference type="ChEBI" id="CHEBI:58095"/>
        <dbReference type="ChEBI" id="CHEBI:78442"/>
        <dbReference type="ChEBI" id="CHEBI:78531"/>
        <dbReference type="ChEBI" id="CHEBI:456215"/>
        <dbReference type="EC" id="6.1.1.20"/>
    </reaction>
</comment>
<evidence type="ECO:0000256" key="6">
    <source>
        <dbReference type="ARBA" id="ARBA00022598"/>
    </source>
</evidence>
<keyword evidence="7 15" id="KW-0479">Metal-binding</keyword>
<comment type="similarity">
    <text evidence="2 15">Belongs to the phenylalanyl-tRNA synthetase beta subunit family. Type 1 subfamily.</text>
</comment>
<feature type="domain" description="FDX-ACB" evidence="18">
    <location>
        <begin position="712"/>
        <end position="805"/>
    </location>
</feature>
<dbReference type="Pfam" id="PF03147">
    <property type="entry name" value="FDX-ACB"/>
    <property type="match status" value="1"/>
</dbReference>
<feature type="domain" description="TRNA-binding" evidence="17">
    <location>
        <begin position="39"/>
        <end position="155"/>
    </location>
</feature>
<dbReference type="InterPro" id="IPR045060">
    <property type="entry name" value="Phe-tRNA-ligase_IIc_bsu"/>
</dbReference>
<dbReference type="PROSITE" id="PS51447">
    <property type="entry name" value="FDX_ACB"/>
    <property type="match status" value="1"/>
</dbReference>
<dbReference type="InterPro" id="IPR045864">
    <property type="entry name" value="aa-tRNA-synth_II/BPL/LPL"/>
</dbReference>
<evidence type="ECO:0000256" key="1">
    <source>
        <dbReference type="ARBA" id="ARBA00004496"/>
    </source>
</evidence>
<name>A0ABM8BHG3_9LACO</name>
<keyword evidence="5 16" id="KW-0820">tRNA-binding</keyword>
<sequence length="805" mass="88656">MLVSYQWLQDFLKLEQDPQDLGEEITRTGVEIAEVKHPEAGLKKLVVGHITDCQPVEGTHLNVTQVDVGERDLYQIVCGAPNVAAGEDVVVALPGARIAGNVKIKKGKLRGIESNGMICGLQEIGFADNLVPEKYHDGIYVFPQAAGLKPGQAVFTPLGMDDYIFDFDITPNRADTLSMEGAAYEVGAIVDEAVKVEDVLLKADGPDWTEDFSAQVDPQLAPKFYLRKISGLKIGDSPLWMQRRLWNAGIRPINNVVDVTNYVMLLTGQPMHTYDARAFASNKLVVRQAASGEKLTLLNDKEVDLDPNDIVITNGDQVVMLAGVMGGLNSEIKDDTTDIILESAIFDPTLIRKAALRHANRTEASSRYEKGVNWDATERALDMAAMLLRNEASGQVAAGVITASAEKRQPVQIKTTVSYINKVLGTELAASEMMRIFARLGFKAQSAADELTVNVPARRWDIAIAADLVEEVGRLYGYDNIVSTQPALAESHGGYSASEEVLRHIKNLVEGQGMLEAISYSLTSPEKAVSYTKLPKQPVQIQLPLNSSRSTLRQNLLTGLVDAASYNMARKQNQLALFEQGRVYDLDGGTYNEHEHLAGLYSGNAYFENWQHDNEKIDFYYVKGQLTNLFRALGINLKEVSYRAAVIPGMHPTRTAAIYLKEQYAGMVGMLSHMVTRSNKALSGSELYGYELDLDTIIPMILNPKTVAHTAPKFPAVERDLSILVDQEIVNQKIESVINASGGKYLYDLRVIDVYQGPHIADDKKSIAYRLTFLNEQDTLTEGVVAEAMDAITSSLEEELQAEIR</sequence>
<dbReference type="SMART" id="SM00874">
    <property type="entry name" value="B5"/>
    <property type="match status" value="1"/>
</dbReference>
<keyword evidence="4 15" id="KW-0963">Cytoplasm</keyword>
<dbReference type="InterPro" id="IPR033714">
    <property type="entry name" value="tRNA_bind_bactPheRS"/>
</dbReference>
<comment type="cofactor">
    <cofactor evidence="15">
        <name>Mg(2+)</name>
        <dbReference type="ChEBI" id="CHEBI:18420"/>
    </cofactor>
    <text evidence="15">Binds 2 magnesium ions per tetramer.</text>
</comment>
<dbReference type="SUPFAM" id="SSF50249">
    <property type="entry name" value="Nucleic acid-binding proteins"/>
    <property type="match status" value="1"/>
</dbReference>
<keyword evidence="13 15" id="KW-0030">Aminoacyl-tRNA synthetase</keyword>
<comment type="subunit">
    <text evidence="3 15">Tetramer of two alpha and two beta subunits.</text>
</comment>
<dbReference type="EMBL" id="AP026803">
    <property type="protein sequence ID" value="BDR60724.1"/>
    <property type="molecule type" value="Genomic_DNA"/>
</dbReference>
<dbReference type="InterPro" id="IPR004532">
    <property type="entry name" value="Phe-tRNA-ligase_IIc_bsu_bact"/>
</dbReference>
<accession>A0ABM8BHG3</accession>
<gene>
    <name evidence="20" type="primary">pheT_1</name>
    <name evidence="15" type="synonym">pheT</name>
    <name evidence="20" type="ORF">KIM322_09850</name>
</gene>
<evidence type="ECO:0000313" key="20">
    <source>
        <dbReference type="EMBL" id="BDR60724.1"/>
    </source>
</evidence>
<evidence type="ECO:0000256" key="3">
    <source>
        <dbReference type="ARBA" id="ARBA00011209"/>
    </source>
</evidence>
<evidence type="ECO:0000256" key="7">
    <source>
        <dbReference type="ARBA" id="ARBA00022723"/>
    </source>
</evidence>
<feature type="binding site" evidence="15">
    <location>
        <position position="471"/>
    </location>
    <ligand>
        <name>Mg(2+)</name>
        <dbReference type="ChEBI" id="CHEBI:18420"/>
        <note>shared with alpha subunit</note>
    </ligand>
</feature>
<dbReference type="PROSITE" id="PS50886">
    <property type="entry name" value="TRBD"/>
    <property type="match status" value="1"/>
</dbReference>
<feature type="binding site" evidence="15">
    <location>
        <position position="467"/>
    </location>
    <ligand>
        <name>Mg(2+)</name>
        <dbReference type="ChEBI" id="CHEBI:18420"/>
        <note>shared with alpha subunit</note>
    </ligand>
</feature>
<evidence type="ECO:0000256" key="12">
    <source>
        <dbReference type="ARBA" id="ARBA00022917"/>
    </source>
</evidence>
<dbReference type="Proteomes" id="UP001321741">
    <property type="component" value="Chromosome"/>
</dbReference>
<evidence type="ECO:0000256" key="11">
    <source>
        <dbReference type="ARBA" id="ARBA00022884"/>
    </source>
</evidence>
<dbReference type="InterPro" id="IPR020825">
    <property type="entry name" value="Phe-tRNA_synthase-like_B3/B4"/>
</dbReference>
<evidence type="ECO:0000256" key="4">
    <source>
        <dbReference type="ARBA" id="ARBA00022490"/>
    </source>
</evidence>